<dbReference type="GO" id="GO:0008843">
    <property type="term" value="F:endochitinase activity"/>
    <property type="evidence" value="ECO:0007669"/>
    <property type="project" value="UniProtKB-EC"/>
</dbReference>
<dbReference type="InterPro" id="IPR050314">
    <property type="entry name" value="Glycosyl_Hydrlase_18"/>
</dbReference>
<dbReference type="PROSITE" id="PS50941">
    <property type="entry name" value="CHIT_BIND_I_2"/>
    <property type="match status" value="1"/>
</dbReference>
<name>A0A409XLS1_PSICY</name>
<accession>A0A409XLS1</accession>
<evidence type="ECO:0000256" key="5">
    <source>
        <dbReference type="ARBA" id="ARBA00023277"/>
    </source>
</evidence>
<dbReference type="InParanoid" id="A0A409XLS1"/>
<dbReference type="PROSITE" id="PS51910">
    <property type="entry name" value="GH18_2"/>
    <property type="match status" value="1"/>
</dbReference>
<feature type="compositionally biased region" description="Low complexity" evidence="10">
    <location>
        <begin position="742"/>
        <end position="753"/>
    </location>
</feature>
<dbReference type="SUPFAM" id="SSF51445">
    <property type="entry name" value="(Trans)glycosidases"/>
    <property type="match status" value="1"/>
</dbReference>
<dbReference type="OrthoDB" id="73875at2759"/>
<evidence type="ECO:0000259" key="13">
    <source>
        <dbReference type="PROSITE" id="PS51910"/>
    </source>
</evidence>
<dbReference type="Gene3D" id="3.20.20.80">
    <property type="entry name" value="Glycosidases"/>
    <property type="match status" value="1"/>
</dbReference>
<dbReference type="InterPro" id="IPR001579">
    <property type="entry name" value="Glyco_hydro_18_chit_AS"/>
</dbReference>
<dbReference type="InterPro" id="IPR018371">
    <property type="entry name" value="Chitin-binding_1_CS"/>
</dbReference>
<dbReference type="PANTHER" id="PTHR11177">
    <property type="entry name" value="CHITINASE"/>
    <property type="match status" value="1"/>
</dbReference>
<dbReference type="Gene3D" id="3.30.60.10">
    <property type="entry name" value="Endochitinase-like"/>
    <property type="match status" value="1"/>
</dbReference>
<feature type="signal peptide" evidence="11">
    <location>
        <begin position="1"/>
        <end position="20"/>
    </location>
</feature>
<reference evidence="14 15" key="1">
    <citation type="journal article" date="2018" name="Evol. Lett.">
        <title>Horizontal gene cluster transfer increased hallucinogenic mushroom diversity.</title>
        <authorList>
            <person name="Reynolds H.T."/>
            <person name="Vijayakumar V."/>
            <person name="Gluck-Thaler E."/>
            <person name="Korotkin H.B."/>
            <person name="Matheny P.B."/>
            <person name="Slot J.C."/>
        </authorList>
    </citation>
    <scope>NUCLEOTIDE SEQUENCE [LARGE SCALE GENOMIC DNA]</scope>
    <source>
        <strain evidence="14 15">2631</strain>
    </source>
</reference>
<protein>
    <submittedName>
        <fullName evidence="14">Uncharacterized protein</fullName>
    </submittedName>
</protein>
<dbReference type="EMBL" id="NHYD01001265">
    <property type="protein sequence ID" value="PPQ91677.1"/>
    <property type="molecule type" value="Genomic_DNA"/>
</dbReference>
<dbReference type="STRING" id="93625.A0A409XLS1"/>
<dbReference type="PANTHER" id="PTHR11177:SF333">
    <property type="entry name" value="CHITINASE"/>
    <property type="match status" value="1"/>
</dbReference>
<keyword evidence="15" id="KW-1185">Reference proteome</keyword>
<feature type="domain" description="GH18" evidence="13">
    <location>
        <begin position="132"/>
        <end position="498"/>
    </location>
</feature>
<dbReference type="InterPro" id="IPR001223">
    <property type="entry name" value="Glyco_hydro18_cat"/>
</dbReference>
<dbReference type="GO" id="GO:0006032">
    <property type="term" value="P:chitin catabolic process"/>
    <property type="evidence" value="ECO:0007669"/>
    <property type="project" value="UniProtKB-KW"/>
</dbReference>
<evidence type="ECO:0000256" key="6">
    <source>
        <dbReference type="ARBA" id="ARBA00023295"/>
    </source>
</evidence>
<feature type="disulfide bond" evidence="8">
    <location>
        <begin position="93"/>
        <end position="107"/>
    </location>
</feature>
<feature type="chain" id="PRO_5019434238" evidence="11">
    <location>
        <begin position="21"/>
        <end position="1748"/>
    </location>
</feature>
<keyword evidence="3 9" id="KW-0378">Hydrolase</keyword>
<gene>
    <name evidence="14" type="ORF">CVT25_012890</name>
</gene>
<dbReference type="InterPro" id="IPR011583">
    <property type="entry name" value="Chitinase_II/V-like_cat"/>
</dbReference>
<dbReference type="InterPro" id="IPR017853">
    <property type="entry name" value="GH"/>
</dbReference>
<evidence type="ECO:0000256" key="2">
    <source>
        <dbReference type="ARBA" id="ARBA00022669"/>
    </source>
</evidence>
<keyword evidence="7" id="KW-0624">Polysaccharide degradation</keyword>
<dbReference type="SUPFAM" id="SSF57016">
    <property type="entry name" value="Plant lectins/antimicrobial peptides"/>
    <property type="match status" value="1"/>
</dbReference>
<proteinExistence type="predicted"/>
<keyword evidence="8" id="KW-1015">Disulfide bond</keyword>
<dbReference type="Gene3D" id="3.10.50.10">
    <property type="match status" value="1"/>
</dbReference>
<evidence type="ECO:0000256" key="1">
    <source>
        <dbReference type="ARBA" id="ARBA00000822"/>
    </source>
</evidence>
<dbReference type="PROSITE" id="PS00026">
    <property type="entry name" value="CHIT_BIND_I_1"/>
    <property type="match status" value="1"/>
</dbReference>
<dbReference type="Proteomes" id="UP000283269">
    <property type="component" value="Unassembled WGS sequence"/>
</dbReference>
<evidence type="ECO:0000256" key="4">
    <source>
        <dbReference type="ARBA" id="ARBA00023024"/>
    </source>
</evidence>
<evidence type="ECO:0000256" key="7">
    <source>
        <dbReference type="ARBA" id="ARBA00023326"/>
    </source>
</evidence>
<dbReference type="GO" id="GO:0000272">
    <property type="term" value="P:polysaccharide catabolic process"/>
    <property type="evidence" value="ECO:0007669"/>
    <property type="project" value="UniProtKB-KW"/>
</dbReference>
<evidence type="ECO:0000256" key="10">
    <source>
        <dbReference type="SAM" id="MobiDB-lite"/>
    </source>
</evidence>
<dbReference type="SMART" id="SM00636">
    <property type="entry name" value="Glyco_18"/>
    <property type="match status" value="1"/>
</dbReference>
<evidence type="ECO:0000313" key="14">
    <source>
        <dbReference type="EMBL" id="PPQ91677.1"/>
    </source>
</evidence>
<organism evidence="14 15">
    <name type="scientific">Psilocybe cyanescens</name>
    <dbReference type="NCBI Taxonomy" id="93625"/>
    <lineage>
        <taxon>Eukaryota</taxon>
        <taxon>Fungi</taxon>
        <taxon>Dikarya</taxon>
        <taxon>Basidiomycota</taxon>
        <taxon>Agaricomycotina</taxon>
        <taxon>Agaricomycetes</taxon>
        <taxon>Agaricomycetidae</taxon>
        <taxon>Agaricales</taxon>
        <taxon>Agaricineae</taxon>
        <taxon>Strophariaceae</taxon>
        <taxon>Psilocybe</taxon>
    </lineage>
</organism>
<keyword evidence="4" id="KW-0146">Chitin degradation</keyword>
<comment type="caution">
    <text evidence="8">Lacks conserved residue(s) required for the propagation of feature annotation.</text>
</comment>
<dbReference type="CDD" id="cd00035">
    <property type="entry name" value="ChtBD1"/>
    <property type="match status" value="1"/>
</dbReference>
<feature type="domain" description="Chitin-binding type-1" evidence="12">
    <location>
        <begin position="74"/>
        <end position="117"/>
    </location>
</feature>
<dbReference type="SMART" id="SM00270">
    <property type="entry name" value="ChtBD1"/>
    <property type="match status" value="2"/>
</dbReference>
<evidence type="ECO:0000256" key="8">
    <source>
        <dbReference type="PROSITE-ProRule" id="PRU00261"/>
    </source>
</evidence>
<comment type="catalytic activity">
    <reaction evidence="1">
        <text>Random endo-hydrolysis of N-acetyl-beta-D-glucosaminide (1-&gt;4)-beta-linkages in chitin and chitodextrins.</text>
        <dbReference type="EC" id="3.2.1.14"/>
    </reaction>
</comment>
<dbReference type="InterPro" id="IPR001002">
    <property type="entry name" value="Chitin-bd_1"/>
</dbReference>
<dbReference type="GO" id="GO:0008061">
    <property type="term" value="F:chitin binding"/>
    <property type="evidence" value="ECO:0007669"/>
    <property type="project" value="UniProtKB-UniRule"/>
</dbReference>
<keyword evidence="6 9" id="KW-0326">Glycosidase</keyword>
<sequence>MLVLAVSLLSLLGIPNLVVAQGNSTGLPIGSCTATIPCANGACCNSASGFCGFGPDFCTPLSSGGPCTSNCNALADCGPFAAAENRTCPLNVCCSQFGFCGTTEEFCGAGCQSFCSPPAQESCGDNQATALHRRIGYYEGWAVSSDSRACNVYPPELISAETLTHINFAFALISEDFLLQEMSVNDNILWMRTTALKQKNPALKVFLSVGGWSFNDPPTQHIFSNLVGSLDATNTFIENTLSVLQAYGFDGIDIDWEYPVAPERGGVPADKANYPIFMSRVKAAFAPRGYGLTFTAPSSYWYLQHFDLPSLLESADWVNIMTYDLHGTWDSTDPFIGPFVLAHTNLTEIMDTMQLFRNVGVNPSQMVMGIGFYGRSFTLVDGQCNTPGCPFSGGGDPGECSLSSGTLMFSEIEKLLDTTSDLIPVFDEAAAVKYITWNDNQWVSYDDAQTLQMKLNYANSICLGGTMIWSVDQDDSSYSALSGLYPDIDINNPSLVESGNQCQVTGCGQQCPSGYDSLTTLTQVPNMVGSCPKNNPARLCCPKGNEPQNCSWRGGGGTSCNAQCNVGEVVLALDETGDDGHPTCIQGYKAFCCSSGDPEPGACFGGSCNADSCASPYVVQTHVKQGSADNGISCESEKGAVCPEICQSNTKPVCSGYTNCRWVGDPPNCLNAVCSAGQIAIFSDIQGDASSQCVGKNKRFYCCDPPAGSSFLPIPVTDVFPATGDGFNVDQPATFTVDFDDNTGTSDTSSTGAGSSGIGDDGEENDSAFGEVFISSPNPGSVSSLDIASDWVVTNCSPTSDQPQTVLAYCSKGMDDEDSGCGHIFIGQPEHTIVRMPKSCGLGPYARVVSLTEHPDQNALPQEHQMRKRSTEKVYSLSFDFNFLAVPAENGPVLMRADVTDIPGYWDAIIDSPPDPGTINTKRRRDFHQPLEYEKRWFGPFDSWLKKLTTVRSSDTVSRNYHWSDTYTIFHAEQQCPHFSSSLDISVTGTAQITSQFGYYLEATIVPPSIQQAYVFFDAGAGAQASFTITGLAEAHYGSGRKELATFGFPGLYYPGLLTLGPSLHLYGELTGQLSLSGRYTATVGYTFPPISYAFGLADNNPDEASYNPSDSVDSNSNNVGYDFSVGYNVNLEGSLDAHIIPSLQLGINVLGGSLIDAEIFAEADMFVGVSISGSVNQASAPQFCVNPHYGVDLNAGLTGSVLFWRPNPVVTNFFSADFPFGGSCFNSVTEASASGNSRRSSKEPFYAYEAHGSGQLGSNISSNHDLNMPAYAVIEKRSSTSRKRSTSDSIVIQQPTTSWTADNANKNKSDILDRRAIPFLPGFLVCPTVDNEISGSSGATDCLCYSDNNIDVNGATGQYADILARGFDDMPANLSATSNEKFANEYNNATVSTHDDENYGHLFRRAGGTATMGTCPAYFLDMSGYSSTQIGTFFDVKPADQLSPTFGTYNPWPPNIVEDAAGNPVLTSAESGGAIFAREHVYEVSMASLFIDHLQQFTDLWQIKNGPSWCQWVNQNLRSGTNSVFEQIQNCYPGGSNGADTMVMLEQQANVFKNYAFYETERQLVPGGGNTIRLVDPTKWANMCPTKQVARLRAAAGLPSYLNNFNVQKLFKSDNTCIRNIWVAWYNSYKQLSPARGPNPNNVNVPNIYDNFVYNILNGVVPYLKAQIPNYIQTFNPGKADTDTVDVRLSFAIELDYWTDEENGDLNSPWDNNAAPKVDTQVSRTQLTQSILNAIPSITWLNTLPTH</sequence>
<evidence type="ECO:0000256" key="11">
    <source>
        <dbReference type="SAM" id="SignalP"/>
    </source>
</evidence>
<comment type="caution">
    <text evidence="14">The sequence shown here is derived from an EMBL/GenBank/DDBJ whole genome shotgun (WGS) entry which is preliminary data.</text>
</comment>
<evidence type="ECO:0000256" key="3">
    <source>
        <dbReference type="ARBA" id="ARBA00022801"/>
    </source>
</evidence>
<dbReference type="Pfam" id="PF00704">
    <property type="entry name" value="Glyco_hydro_18"/>
    <property type="match status" value="1"/>
</dbReference>
<evidence type="ECO:0000313" key="15">
    <source>
        <dbReference type="Proteomes" id="UP000283269"/>
    </source>
</evidence>
<dbReference type="Pfam" id="PF00187">
    <property type="entry name" value="Chitin_bind_1"/>
    <property type="match status" value="1"/>
</dbReference>
<evidence type="ECO:0000256" key="9">
    <source>
        <dbReference type="RuleBase" id="RU000489"/>
    </source>
</evidence>
<dbReference type="InterPro" id="IPR029070">
    <property type="entry name" value="Chitinase_insertion_sf"/>
</dbReference>
<keyword evidence="2 8" id="KW-0147">Chitin-binding</keyword>
<evidence type="ECO:0000259" key="12">
    <source>
        <dbReference type="PROSITE" id="PS50941"/>
    </source>
</evidence>
<feature type="region of interest" description="Disordered" evidence="10">
    <location>
        <begin position="738"/>
        <end position="771"/>
    </location>
</feature>
<dbReference type="SUPFAM" id="SSF54556">
    <property type="entry name" value="Chitinase insertion domain"/>
    <property type="match status" value="1"/>
</dbReference>
<feature type="disulfide bond" evidence="8">
    <location>
        <begin position="111"/>
        <end position="115"/>
    </location>
</feature>
<dbReference type="PROSITE" id="PS01095">
    <property type="entry name" value="GH18_1"/>
    <property type="match status" value="1"/>
</dbReference>
<keyword evidence="11" id="KW-0732">Signal</keyword>
<feature type="disulfide bond" evidence="8">
    <location>
        <begin position="88"/>
        <end position="100"/>
    </location>
</feature>
<dbReference type="InterPro" id="IPR036861">
    <property type="entry name" value="Endochitinase-like_sf"/>
</dbReference>
<keyword evidence="5" id="KW-0119">Carbohydrate metabolism</keyword>